<comment type="caution">
    <text evidence="1">The sequence shown here is derived from an EMBL/GenBank/DDBJ whole genome shotgun (WGS) entry which is preliminary data.</text>
</comment>
<organism evidence="1 2">
    <name type="scientific">Rhamnella rubrinervis</name>
    <dbReference type="NCBI Taxonomy" id="2594499"/>
    <lineage>
        <taxon>Eukaryota</taxon>
        <taxon>Viridiplantae</taxon>
        <taxon>Streptophyta</taxon>
        <taxon>Embryophyta</taxon>
        <taxon>Tracheophyta</taxon>
        <taxon>Spermatophyta</taxon>
        <taxon>Magnoliopsida</taxon>
        <taxon>eudicotyledons</taxon>
        <taxon>Gunneridae</taxon>
        <taxon>Pentapetalae</taxon>
        <taxon>rosids</taxon>
        <taxon>fabids</taxon>
        <taxon>Rosales</taxon>
        <taxon>Rhamnaceae</taxon>
        <taxon>rhamnoid group</taxon>
        <taxon>Rhamneae</taxon>
        <taxon>Rhamnella</taxon>
    </lineage>
</organism>
<evidence type="ECO:0000313" key="2">
    <source>
        <dbReference type="Proteomes" id="UP000796880"/>
    </source>
</evidence>
<reference evidence="1" key="1">
    <citation type="submission" date="2020-03" db="EMBL/GenBank/DDBJ databases">
        <title>A high-quality chromosome-level genome assembly of a woody plant with both climbing and erect habits, Rhamnella rubrinervis.</title>
        <authorList>
            <person name="Lu Z."/>
            <person name="Yang Y."/>
            <person name="Zhu X."/>
            <person name="Sun Y."/>
        </authorList>
    </citation>
    <scope>NUCLEOTIDE SEQUENCE</scope>
    <source>
        <strain evidence="1">BYM</strain>
        <tissue evidence="1">Leaf</tissue>
    </source>
</reference>
<dbReference type="Proteomes" id="UP000796880">
    <property type="component" value="Unassembled WGS sequence"/>
</dbReference>
<name>A0A8K0GNN1_9ROSA</name>
<accession>A0A8K0GNN1</accession>
<dbReference type="AlphaFoldDB" id="A0A8K0GNN1"/>
<sequence>MAPTAAMLILSHPHHNKSNSSPSLPLPSFHATLFGGKIPVAKWFSEEKPIFKPVSVENCKVDNDTCEALEKRFEEALQLSCW</sequence>
<dbReference type="EMBL" id="VOIH02000010">
    <property type="protein sequence ID" value="KAF3435837.1"/>
    <property type="molecule type" value="Genomic_DNA"/>
</dbReference>
<proteinExistence type="predicted"/>
<evidence type="ECO:0000313" key="1">
    <source>
        <dbReference type="EMBL" id="KAF3435837.1"/>
    </source>
</evidence>
<keyword evidence="2" id="KW-1185">Reference proteome</keyword>
<protein>
    <submittedName>
        <fullName evidence="1">Uncharacterized protein</fullName>
    </submittedName>
</protein>
<gene>
    <name evidence="1" type="ORF">FNV43_RR22929</name>
</gene>
<dbReference type="OrthoDB" id="1192124at2759"/>